<dbReference type="PROSITE" id="PS50878">
    <property type="entry name" value="RT_POL"/>
    <property type="match status" value="1"/>
</dbReference>
<dbReference type="CDD" id="cd01647">
    <property type="entry name" value="RT_LTR"/>
    <property type="match status" value="1"/>
</dbReference>
<dbReference type="PANTHER" id="PTHR24559:SF444">
    <property type="entry name" value="REVERSE TRANSCRIPTASE DOMAIN-CONTAINING PROTEIN"/>
    <property type="match status" value="1"/>
</dbReference>
<dbReference type="InterPro" id="IPR000477">
    <property type="entry name" value="RT_dom"/>
</dbReference>
<evidence type="ECO:0000313" key="3">
    <source>
        <dbReference type="Proteomes" id="UP000824469"/>
    </source>
</evidence>
<dbReference type="InterPro" id="IPR053134">
    <property type="entry name" value="RNA-dir_DNA_polymerase"/>
</dbReference>
<dbReference type="AlphaFoldDB" id="A0AA38GZK3"/>
<gene>
    <name evidence="2" type="ORF">KI387_001553</name>
</gene>
<proteinExistence type="predicted"/>
<feature type="domain" description="Reverse transcriptase" evidence="1">
    <location>
        <begin position="713"/>
        <end position="892"/>
    </location>
</feature>
<dbReference type="Pfam" id="PF00270">
    <property type="entry name" value="DEAD"/>
    <property type="match status" value="1"/>
</dbReference>
<dbReference type="GO" id="GO:0005524">
    <property type="term" value="F:ATP binding"/>
    <property type="evidence" value="ECO:0007669"/>
    <property type="project" value="InterPro"/>
</dbReference>
<comment type="caution">
    <text evidence="2">The sequence shown here is derived from an EMBL/GenBank/DDBJ whole genome shotgun (WGS) entry which is preliminary data.</text>
</comment>
<dbReference type="GO" id="GO:0003676">
    <property type="term" value="F:nucleic acid binding"/>
    <property type="evidence" value="ECO:0007669"/>
    <property type="project" value="InterPro"/>
</dbReference>
<accession>A0AA38GZK3</accession>
<name>A0AA38GZK3_TAXCH</name>
<dbReference type="PANTHER" id="PTHR24559">
    <property type="entry name" value="TRANSPOSON TY3-I GAG-POL POLYPROTEIN"/>
    <property type="match status" value="1"/>
</dbReference>
<sequence length="950" mass="107489">GSKLDVSAQMSSLLLQENEFIVLIPFTKKQRPNSISISGMNLKLDITEKDYKQSVNSESCDRLQSCCKGNISRESICESSGNHSLAIADNAWHDIISDIALLNTSSNILHDEQSSASAKSVLGKRNELHDNDKADESRPLDLSLNSFRFYELRNGKKYKDPDNKRKKVEGKNAGSAFVEIFDERSHALGGHIICSKECSATDPQEIYSSRLLKLIRDTDSEMRTLCESLNEKLKEKENCGRQREVLSYPFALQRPIKIFMVLNIVNGFLEKQHMQATWSNIKGALKQLCCHGFEEVTMDDIEQLAKLCPKVVVLSSRAVNANELTIFINLLYSSKIGMHNQLKPSHNFMPEGGKKISERAIQNAIQKRQKAFEENLVEVIKYWQESKASSGKTFESVTLQDLMLAVKDMGQITTKISMQECAAHSRPRTSQGRNNQYRCSETEELTPFDMVDHLNKGLGSIGQVVHVENINSRKAKYGDPLIRFSEATKAILGGMGICRLYSHQAEAIQAAVLGKNVVVATSTASGKSLCYNIPVLEELSTNPLSCALYLFPTKVLSCLASSLLADLRFPVIALAQHSPVVLVKIMTTLDKWIVRAVVVELPPNPGGDPVTATQPGRQSCDRRSQSNLIFEAVVKKLGLETYEHPHPYPLGWVKKGVEIQVTKRCKVKFGINSQYIDVLEADVIPLDAFDVVFRSPYLYIRDVIFMRRENQYRWVKDGINDNIRAHQRKTQVTMKDGSWRMCIDYRTLNKITIKNKYPLPRIDDLLDQLQHAKFFTKLDLKSGYHQVRMKEEDIWKTTFKIKQGLYEWLVLPFGLCNAPATFMRLMNDVLWDFIDSCVIVYLDDILIFSATWEEHLTHLQQVLQVLKEKQLLCNMKKCEFAKQSLVYLGHMVGGGELRVDPKKVKAIINWPTPMGATKTRSFVGAVQYMRKFIPGFFAIATPLHIVATKS</sequence>
<protein>
    <recommendedName>
        <fullName evidence="1">Reverse transcriptase domain-containing protein</fullName>
    </recommendedName>
</protein>
<dbReference type="SUPFAM" id="SSF56672">
    <property type="entry name" value="DNA/RNA polymerases"/>
    <property type="match status" value="1"/>
</dbReference>
<dbReference type="InterPro" id="IPR043502">
    <property type="entry name" value="DNA/RNA_pol_sf"/>
</dbReference>
<evidence type="ECO:0000313" key="2">
    <source>
        <dbReference type="EMBL" id="KAH9329445.1"/>
    </source>
</evidence>
<feature type="non-terminal residue" evidence="2">
    <location>
        <position position="950"/>
    </location>
</feature>
<dbReference type="InterPro" id="IPR043128">
    <property type="entry name" value="Rev_trsase/Diguanyl_cyclase"/>
</dbReference>
<dbReference type="Gene3D" id="3.30.70.270">
    <property type="match status" value="2"/>
</dbReference>
<dbReference type="InterPro" id="IPR027417">
    <property type="entry name" value="P-loop_NTPase"/>
</dbReference>
<dbReference type="Proteomes" id="UP000824469">
    <property type="component" value="Unassembled WGS sequence"/>
</dbReference>
<dbReference type="CDD" id="cd00303">
    <property type="entry name" value="retropepsin_like"/>
    <property type="match status" value="1"/>
</dbReference>
<evidence type="ECO:0000259" key="1">
    <source>
        <dbReference type="PROSITE" id="PS50878"/>
    </source>
</evidence>
<dbReference type="Pfam" id="PF00078">
    <property type="entry name" value="RVT_1"/>
    <property type="match status" value="1"/>
</dbReference>
<organism evidence="2 3">
    <name type="scientific">Taxus chinensis</name>
    <name type="common">Chinese yew</name>
    <name type="synonym">Taxus wallichiana var. chinensis</name>
    <dbReference type="NCBI Taxonomy" id="29808"/>
    <lineage>
        <taxon>Eukaryota</taxon>
        <taxon>Viridiplantae</taxon>
        <taxon>Streptophyta</taxon>
        <taxon>Embryophyta</taxon>
        <taxon>Tracheophyta</taxon>
        <taxon>Spermatophyta</taxon>
        <taxon>Pinopsida</taxon>
        <taxon>Pinidae</taxon>
        <taxon>Conifers II</taxon>
        <taxon>Cupressales</taxon>
        <taxon>Taxaceae</taxon>
        <taxon>Taxus</taxon>
    </lineage>
</organism>
<dbReference type="InterPro" id="IPR011545">
    <property type="entry name" value="DEAD/DEAH_box_helicase_dom"/>
</dbReference>
<dbReference type="Gene3D" id="3.40.50.300">
    <property type="entry name" value="P-loop containing nucleotide triphosphate hydrolases"/>
    <property type="match status" value="1"/>
</dbReference>
<keyword evidence="3" id="KW-1185">Reference proteome</keyword>
<dbReference type="EMBL" id="JAHRHJ020000001">
    <property type="protein sequence ID" value="KAH9329445.1"/>
    <property type="molecule type" value="Genomic_DNA"/>
</dbReference>
<dbReference type="SUPFAM" id="SSF52540">
    <property type="entry name" value="P-loop containing nucleoside triphosphate hydrolases"/>
    <property type="match status" value="1"/>
</dbReference>
<reference evidence="2 3" key="1">
    <citation type="journal article" date="2021" name="Nat. Plants">
        <title>The Taxus genome provides insights into paclitaxel biosynthesis.</title>
        <authorList>
            <person name="Xiong X."/>
            <person name="Gou J."/>
            <person name="Liao Q."/>
            <person name="Li Y."/>
            <person name="Zhou Q."/>
            <person name="Bi G."/>
            <person name="Li C."/>
            <person name="Du R."/>
            <person name="Wang X."/>
            <person name="Sun T."/>
            <person name="Guo L."/>
            <person name="Liang H."/>
            <person name="Lu P."/>
            <person name="Wu Y."/>
            <person name="Zhang Z."/>
            <person name="Ro D.K."/>
            <person name="Shang Y."/>
            <person name="Huang S."/>
            <person name="Yan J."/>
        </authorList>
    </citation>
    <scope>NUCLEOTIDE SEQUENCE [LARGE SCALE GENOMIC DNA]</scope>
    <source>
        <strain evidence="2">Ta-2019</strain>
    </source>
</reference>
<dbReference type="Gene3D" id="3.10.10.10">
    <property type="entry name" value="HIV Type 1 Reverse Transcriptase, subunit A, domain 1"/>
    <property type="match status" value="1"/>
</dbReference>